<protein>
    <recommendedName>
        <fullName evidence="5">ATPase AAA</fullName>
    </recommendedName>
</protein>
<evidence type="ECO:0000313" key="4">
    <source>
        <dbReference type="Proteomes" id="UP001321766"/>
    </source>
</evidence>
<organism evidence="3 4">
    <name type="scientific">Bombiscardovia nodaiensis</name>
    <dbReference type="NCBI Taxonomy" id="2932181"/>
    <lineage>
        <taxon>Bacteria</taxon>
        <taxon>Bacillati</taxon>
        <taxon>Actinomycetota</taxon>
        <taxon>Actinomycetes</taxon>
        <taxon>Bifidobacteriales</taxon>
        <taxon>Bifidobacteriaceae</taxon>
        <taxon>Bombiscardovia</taxon>
    </lineage>
</organism>
<evidence type="ECO:0000259" key="2">
    <source>
        <dbReference type="Pfam" id="PF17863"/>
    </source>
</evidence>
<dbReference type="Pfam" id="PF17863">
    <property type="entry name" value="AAA_lid_2"/>
    <property type="match status" value="1"/>
</dbReference>
<dbReference type="CDD" id="cd00009">
    <property type="entry name" value="AAA"/>
    <property type="match status" value="1"/>
</dbReference>
<gene>
    <name evidence="3" type="ORF">KIM372_13210</name>
</gene>
<dbReference type="Gene3D" id="1.10.8.80">
    <property type="entry name" value="Magnesium chelatase subunit I, C-Terminal domain"/>
    <property type="match status" value="1"/>
</dbReference>
<evidence type="ECO:0008006" key="5">
    <source>
        <dbReference type="Google" id="ProtNLM"/>
    </source>
</evidence>
<dbReference type="InterPro" id="IPR041628">
    <property type="entry name" value="ChlI/MoxR_AAA_lid"/>
</dbReference>
<accession>A0ABM8B9C1</accession>
<evidence type="ECO:0000313" key="3">
    <source>
        <dbReference type="EMBL" id="BDR53414.1"/>
    </source>
</evidence>
<dbReference type="Proteomes" id="UP001321766">
    <property type="component" value="Chromosome"/>
</dbReference>
<dbReference type="InterPro" id="IPR011703">
    <property type="entry name" value="ATPase_AAA-3"/>
</dbReference>
<name>A0ABM8B9C1_9BIFI</name>
<dbReference type="InterPro" id="IPR050764">
    <property type="entry name" value="CbbQ/NirQ/NorQ/GpvN"/>
</dbReference>
<dbReference type="SUPFAM" id="SSF52540">
    <property type="entry name" value="P-loop containing nucleoside triphosphate hydrolases"/>
    <property type="match status" value="1"/>
</dbReference>
<feature type="domain" description="ATPase AAA-3" evidence="1">
    <location>
        <begin position="169"/>
        <end position="299"/>
    </location>
</feature>
<dbReference type="PANTHER" id="PTHR42759">
    <property type="entry name" value="MOXR FAMILY PROTEIN"/>
    <property type="match status" value="1"/>
</dbReference>
<dbReference type="PANTHER" id="PTHR42759:SF5">
    <property type="entry name" value="METHANOL DEHYDROGENASE REGULATOR"/>
    <property type="match status" value="1"/>
</dbReference>
<evidence type="ECO:0000259" key="1">
    <source>
        <dbReference type="Pfam" id="PF07726"/>
    </source>
</evidence>
<sequence length="446" mass="48484">MSKRKLNDATTLADTTTLSDATTIRAASPFWSQRADATIGTSDDTHLSHEDCQGFDDDPMDHTQLPKQTLVDATRLTAGGQTVSQFADEDQTQLPQLLQPDTTRLSRLTSTKQTILKSKPTQDDTHSAGEAYTEFSNIFAHLQASIGQVILGKNRAIRLCLTALIAGGHILLQDEPGTGKTQLAQALSRLCDLDYRRIQFTADLMPTDLLGVSIYHQASDQFTFRPGPVFTHLLLADEINRATPKVQSALLEAMEESQVSVDGQTRPLSKPFIVIATQNGGDLAGTYPLPQAQLDRFTLCVRLGPPSHEASVSILRQANQACRSQQVAPMLTASKLAALTQQAQNVYCSDSIVEYVIRLVEASRHSALIERGSSIRGALGLIRCSQVWAAAEGRNFVIPDDIQALTQPVLVHRIELSPQAQFSGLTPSQALSQALKQVPVPRGEVD</sequence>
<proteinExistence type="predicted"/>
<dbReference type="InterPro" id="IPR027417">
    <property type="entry name" value="P-loop_NTPase"/>
</dbReference>
<dbReference type="EMBL" id="AP026798">
    <property type="protein sequence ID" value="BDR53414.1"/>
    <property type="molecule type" value="Genomic_DNA"/>
</dbReference>
<keyword evidence="4" id="KW-1185">Reference proteome</keyword>
<dbReference type="Pfam" id="PF07726">
    <property type="entry name" value="AAA_3"/>
    <property type="match status" value="1"/>
</dbReference>
<reference evidence="3 4" key="1">
    <citation type="journal article" date="2023" name="Microbiol. Spectr.">
        <title>Symbiosis of Carpenter Bees with Uncharacterized Lactic Acid Bacteria Showing NAD Auxotrophy.</title>
        <authorList>
            <person name="Kawasaki S."/>
            <person name="Ozawa K."/>
            <person name="Mori T."/>
            <person name="Yamamoto A."/>
            <person name="Ito M."/>
            <person name="Ohkuma M."/>
            <person name="Sakamoto M."/>
            <person name="Matsutani M."/>
        </authorList>
    </citation>
    <scope>NUCLEOTIDE SEQUENCE [LARGE SCALE GENOMIC DNA]</scope>
    <source>
        <strain evidence="3 4">Kim37-2</strain>
    </source>
</reference>
<dbReference type="Gene3D" id="3.40.50.300">
    <property type="entry name" value="P-loop containing nucleotide triphosphate hydrolases"/>
    <property type="match status" value="1"/>
</dbReference>
<feature type="domain" description="ChlI/MoxR AAA lid" evidence="2">
    <location>
        <begin position="362"/>
        <end position="431"/>
    </location>
</feature>